<evidence type="ECO:0000256" key="1">
    <source>
        <dbReference type="SAM" id="MobiDB-lite"/>
    </source>
</evidence>
<reference evidence="2" key="1">
    <citation type="submission" date="2020-08" db="EMBL/GenBank/DDBJ databases">
        <title>Multicomponent nature underlies the extraordinary mechanical properties of spider dragline silk.</title>
        <authorList>
            <person name="Kono N."/>
            <person name="Nakamura H."/>
            <person name="Mori M."/>
            <person name="Yoshida Y."/>
            <person name="Ohtoshi R."/>
            <person name="Malay A.D."/>
            <person name="Moran D.A.P."/>
            <person name="Tomita M."/>
            <person name="Numata K."/>
            <person name="Arakawa K."/>
        </authorList>
    </citation>
    <scope>NUCLEOTIDE SEQUENCE</scope>
</reference>
<organism evidence="2 3">
    <name type="scientific">Trichonephila inaurata madagascariensis</name>
    <dbReference type="NCBI Taxonomy" id="2747483"/>
    <lineage>
        <taxon>Eukaryota</taxon>
        <taxon>Metazoa</taxon>
        <taxon>Ecdysozoa</taxon>
        <taxon>Arthropoda</taxon>
        <taxon>Chelicerata</taxon>
        <taxon>Arachnida</taxon>
        <taxon>Araneae</taxon>
        <taxon>Araneomorphae</taxon>
        <taxon>Entelegynae</taxon>
        <taxon>Araneoidea</taxon>
        <taxon>Nephilidae</taxon>
        <taxon>Trichonephila</taxon>
        <taxon>Trichonephila inaurata</taxon>
    </lineage>
</organism>
<dbReference type="AlphaFoldDB" id="A0A8X6X4Z5"/>
<sequence>MELSERRLNSDKTIPADSPFHFPEPIRIRSSYCDPEKRTTSLREDRSARRIFAGRRLCQKASFNHTGHFLSFNENSPSIAFGFHSVVRPNPSNECVRIKKKLAQKKRIGSFGA</sequence>
<name>A0A8X6X4Z5_9ARAC</name>
<keyword evidence="3" id="KW-1185">Reference proteome</keyword>
<dbReference type="EMBL" id="BMAV01005712">
    <property type="protein sequence ID" value="GFY47015.1"/>
    <property type="molecule type" value="Genomic_DNA"/>
</dbReference>
<evidence type="ECO:0000313" key="2">
    <source>
        <dbReference type="EMBL" id="GFY47015.1"/>
    </source>
</evidence>
<feature type="region of interest" description="Disordered" evidence="1">
    <location>
        <begin position="1"/>
        <end position="20"/>
    </location>
</feature>
<feature type="compositionally biased region" description="Basic and acidic residues" evidence="1">
    <location>
        <begin position="1"/>
        <end position="10"/>
    </location>
</feature>
<comment type="caution">
    <text evidence="2">The sequence shown here is derived from an EMBL/GenBank/DDBJ whole genome shotgun (WGS) entry which is preliminary data.</text>
</comment>
<gene>
    <name evidence="2" type="ORF">TNIN_63311</name>
</gene>
<accession>A0A8X6X4Z5</accession>
<evidence type="ECO:0000313" key="3">
    <source>
        <dbReference type="Proteomes" id="UP000886998"/>
    </source>
</evidence>
<proteinExistence type="predicted"/>
<dbReference type="Proteomes" id="UP000886998">
    <property type="component" value="Unassembled WGS sequence"/>
</dbReference>
<protein>
    <submittedName>
        <fullName evidence="2">Uncharacterized protein</fullName>
    </submittedName>
</protein>